<dbReference type="GO" id="GO:0000428">
    <property type="term" value="C:DNA-directed RNA polymerase complex"/>
    <property type="evidence" value="ECO:0007669"/>
    <property type="project" value="UniProtKB-KW"/>
</dbReference>
<name>L0DH37_SINAD</name>
<dbReference type="GO" id="GO:0016987">
    <property type="term" value="F:sigma factor activity"/>
    <property type="evidence" value="ECO:0007669"/>
    <property type="project" value="UniProtKB-KW"/>
</dbReference>
<gene>
    <name evidence="7" type="ordered locus">Sinac_3738</name>
</gene>
<dbReference type="SUPFAM" id="SSF88659">
    <property type="entry name" value="Sigma3 and sigma4 domains of RNA polymerase sigma factors"/>
    <property type="match status" value="1"/>
</dbReference>
<dbReference type="GO" id="GO:0006352">
    <property type="term" value="P:DNA-templated transcription initiation"/>
    <property type="evidence" value="ECO:0007669"/>
    <property type="project" value="InterPro"/>
</dbReference>
<organism evidence="7 8">
    <name type="scientific">Singulisphaera acidiphila (strain ATCC BAA-1392 / DSM 18658 / VKM B-2454 / MOB10)</name>
    <dbReference type="NCBI Taxonomy" id="886293"/>
    <lineage>
        <taxon>Bacteria</taxon>
        <taxon>Pseudomonadati</taxon>
        <taxon>Planctomycetota</taxon>
        <taxon>Planctomycetia</taxon>
        <taxon>Isosphaerales</taxon>
        <taxon>Isosphaeraceae</taxon>
        <taxon>Singulisphaera</taxon>
    </lineage>
</organism>
<keyword evidence="8" id="KW-1185">Reference proteome</keyword>
<dbReference type="STRING" id="886293.Sinac_3738"/>
<dbReference type="Gene3D" id="1.10.10.10">
    <property type="entry name" value="Winged helix-like DNA-binding domain superfamily/Winged helix DNA-binding domain"/>
    <property type="match status" value="1"/>
</dbReference>
<evidence type="ECO:0000313" key="7">
    <source>
        <dbReference type="EMBL" id="AGA27976.1"/>
    </source>
</evidence>
<dbReference type="Gene3D" id="1.10.1740.10">
    <property type="match status" value="1"/>
</dbReference>
<evidence type="ECO:0000256" key="1">
    <source>
        <dbReference type="ARBA" id="ARBA00010641"/>
    </source>
</evidence>
<comment type="similarity">
    <text evidence="1">Belongs to the sigma-70 factor family. ECF subfamily.</text>
</comment>
<evidence type="ECO:0000313" key="8">
    <source>
        <dbReference type="Proteomes" id="UP000010798"/>
    </source>
</evidence>
<feature type="domain" description="RNA polymerase sigma-70 ECF-like HTH" evidence="6">
    <location>
        <begin position="21"/>
        <end position="196"/>
    </location>
</feature>
<dbReference type="RefSeq" id="WP_015247115.1">
    <property type="nucleotide sequence ID" value="NC_019892.1"/>
</dbReference>
<protein>
    <submittedName>
        <fullName evidence="7">DNA-directed RNA polymerase specialized sigma subunit, sigma24</fullName>
    </submittedName>
</protein>
<keyword evidence="2" id="KW-0805">Transcription regulation</keyword>
<keyword evidence="5" id="KW-0804">Transcription</keyword>
<sequence length="201" mass="23064">MITDHSDSVATTSAEEVGFGALMARLRAGDEAAAREFYERWVWRLMGLTRARLGRSIVVKEDPQDIVQSVYRSFFRRYGAGHFQVEDWHDVWALLVTIVLRKCANRRQFYAAECRTLKRETATGLDDRAADDPTPEDEAMLAEMVQRLLLSFPPAERAVVELSLQGYTVKEIGKCLNRAERSVYRIREHVRSWLELQAIGD</sequence>
<dbReference type="AlphaFoldDB" id="L0DH37"/>
<dbReference type="InterPro" id="IPR013324">
    <property type="entry name" value="RNA_pol_sigma_r3/r4-like"/>
</dbReference>
<evidence type="ECO:0000256" key="2">
    <source>
        <dbReference type="ARBA" id="ARBA00023015"/>
    </source>
</evidence>
<dbReference type="PANTHER" id="PTHR43133">
    <property type="entry name" value="RNA POLYMERASE ECF-TYPE SIGMA FACTO"/>
    <property type="match status" value="1"/>
</dbReference>
<dbReference type="SUPFAM" id="SSF88946">
    <property type="entry name" value="Sigma2 domain of RNA polymerase sigma factors"/>
    <property type="match status" value="1"/>
</dbReference>
<accession>L0DH37</accession>
<dbReference type="Pfam" id="PF07638">
    <property type="entry name" value="Sigma70_ECF"/>
    <property type="match status" value="1"/>
</dbReference>
<dbReference type="KEGG" id="saci:Sinac_3738"/>
<dbReference type="HOGENOM" id="CLU_1359632_0_0_0"/>
<keyword evidence="4" id="KW-0238">DNA-binding</keyword>
<evidence type="ECO:0000259" key="6">
    <source>
        <dbReference type="Pfam" id="PF07638"/>
    </source>
</evidence>
<evidence type="ECO:0000256" key="5">
    <source>
        <dbReference type="ARBA" id="ARBA00023163"/>
    </source>
</evidence>
<dbReference type="EMBL" id="CP003364">
    <property type="protein sequence ID" value="AGA27976.1"/>
    <property type="molecule type" value="Genomic_DNA"/>
</dbReference>
<keyword evidence="7" id="KW-0240">DNA-directed RNA polymerase</keyword>
<proteinExistence type="inferred from homology"/>
<evidence type="ECO:0000256" key="4">
    <source>
        <dbReference type="ARBA" id="ARBA00023125"/>
    </source>
</evidence>
<keyword evidence="3" id="KW-0731">Sigma factor</keyword>
<dbReference type="InterPro" id="IPR053812">
    <property type="entry name" value="HTH_Sigma70_ECF-like"/>
</dbReference>
<evidence type="ECO:0000256" key="3">
    <source>
        <dbReference type="ARBA" id="ARBA00023082"/>
    </source>
</evidence>
<dbReference type="InterPro" id="IPR013325">
    <property type="entry name" value="RNA_pol_sigma_r2"/>
</dbReference>
<dbReference type="InterPro" id="IPR036388">
    <property type="entry name" value="WH-like_DNA-bd_sf"/>
</dbReference>
<reference evidence="7 8" key="1">
    <citation type="submission" date="2012-02" db="EMBL/GenBank/DDBJ databases">
        <title>Complete sequence of chromosome of Singulisphaera acidiphila DSM 18658.</title>
        <authorList>
            <consortium name="US DOE Joint Genome Institute (JGI-PGF)"/>
            <person name="Lucas S."/>
            <person name="Copeland A."/>
            <person name="Lapidus A."/>
            <person name="Glavina del Rio T."/>
            <person name="Dalin E."/>
            <person name="Tice H."/>
            <person name="Bruce D."/>
            <person name="Goodwin L."/>
            <person name="Pitluck S."/>
            <person name="Peters L."/>
            <person name="Ovchinnikova G."/>
            <person name="Chertkov O."/>
            <person name="Kyrpides N."/>
            <person name="Mavromatis K."/>
            <person name="Ivanova N."/>
            <person name="Brettin T."/>
            <person name="Detter J.C."/>
            <person name="Han C."/>
            <person name="Larimer F."/>
            <person name="Land M."/>
            <person name="Hauser L."/>
            <person name="Markowitz V."/>
            <person name="Cheng J.-F."/>
            <person name="Hugenholtz P."/>
            <person name="Woyke T."/>
            <person name="Wu D."/>
            <person name="Tindall B."/>
            <person name="Pomrenke H."/>
            <person name="Brambilla E."/>
            <person name="Klenk H.-P."/>
            <person name="Eisen J.A."/>
        </authorList>
    </citation>
    <scope>NUCLEOTIDE SEQUENCE [LARGE SCALE GENOMIC DNA]</scope>
    <source>
        <strain evidence="8">ATCC BAA-1392 / DSM 18658 / VKM B-2454 / MOB10</strain>
    </source>
</reference>
<dbReference type="PANTHER" id="PTHR43133:SF8">
    <property type="entry name" value="RNA POLYMERASE SIGMA FACTOR HI_1459-RELATED"/>
    <property type="match status" value="1"/>
</dbReference>
<dbReference type="InterPro" id="IPR039425">
    <property type="entry name" value="RNA_pol_sigma-70-like"/>
</dbReference>
<dbReference type="Proteomes" id="UP000010798">
    <property type="component" value="Chromosome"/>
</dbReference>
<dbReference type="GO" id="GO:0003677">
    <property type="term" value="F:DNA binding"/>
    <property type="evidence" value="ECO:0007669"/>
    <property type="project" value="UniProtKB-KW"/>
</dbReference>
<dbReference type="eggNOG" id="COG1595">
    <property type="taxonomic scope" value="Bacteria"/>
</dbReference>
<dbReference type="OrthoDB" id="280689at2"/>